<keyword evidence="6" id="KW-0067">ATP-binding</keyword>
<comment type="pathway">
    <text evidence="1 9">Sulfur metabolism; glutathione biosynthesis; glutathione from L-cysteine and L-glutamate: step 1/2.</text>
</comment>
<comment type="catalytic activity">
    <reaction evidence="7 9">
        <text>L-cysteine + L-glutamate + ATP = gamma-L-glutamyl-L-cysteine + ADP + phosphate + H(+)</text>
        <dbReference type="Rhea" id="RHEA:13285"/>
        <dbReference type="ChEBI" id="CHEBI:15378"/>
        <dbReference type="ChEBI" id="CHEBI:29985"/>
        <dbReference type="ChEBI" id="CHEBI:30616"/>
        <dbReference type="ChEBI" id="CHEBI:35235"/>
        <dbReference type="ChEBI" id="CHEBI:43474"/>
        <dbReference type="ChEBI" id="CHEBI:58173"/>
        <dbReference type="ChEBI" id="CHEBI:456216"/>
        <dbReference type="EC" id="6.3.2.2"/>
    </reaction>
</comment>
<keyword evidence="12" id="KW-1185">Reference proteome</keyword>
<evidence type="ECO:0000256" key="9">
    <source>
        <dbReference type="RuleBase" id="RU004391"/>
    </source>
</evidence>
<evidence type="ECO:0000256" key="7">
    <source>
        <dbReference type="ARBA" id="ARBA00048819"/>
    </source>
</evidence>
<dbReference type="RefSeq" id="WP_150203771.1">
    <property type="nucleotide sequence ID" value="NZ_CP043939.1"/>
</dbReference>
<dbReference type="GO" id="GO:0046872">
    <property type="term" value="F:metal ion binding"/>
    <property type="evidence" value="ECO:0007669"/>
    <property type="project" value="TreeGrafter"/>
</dbReference>
<keyword evidence="5" id="KW-0547">Nucleotide-binding</keyword>
<feature type="domain" description="Glutamate--cysteine ligase" evidence="10">
    <location>
        <begin position="260"/>
        <end position="340"/>
    </location>
</feature>
<keyword evidence="3 8" id="KW-0436">Ligase</keyword>
<dbReference type="EC" id="6.3.2.2" evidence="2 9"/>
<comment type="similarity">
    <text evidence="8">Belongs to the glutamate--cysteine ligase type 1 family.</text>
</comment>
<accession>A0A5P1X473</accession>
<dbReference type="Pfam" id="PF04262">
    <property type="entry name" value="Glu_cys_ligase"/>
    <property type="match status" value="2"/>
</dbReference>
<dbReference type="GO" id="GO:0004357">
    <property type="term" value="F:glutamate-cysteine ligase activity"/>
    <property type="evidence" value="ECO:0007669"/>
    <property type="project" value="UniProtKB-EC"/>
</dbReference>
<dbReference type="OrthoDB" id="9803907at2"/>
<feature type="domain" description="Glutamate--cysteine ligase" evidence="10">
    <location>
        <begin position="14"/>
        <end position="254"/>
    </location>
</feature>
<evidence type="ECO:0000256" key="4">
    <source>
        <dbReference type="ARBA" id="ARBA00022684"/>
    </source>
</evidence>
<reference evidence="11 12" key="1">
    <citation type="submission" date="2019-09" db="EMBL/GenBank/DDBJ databases">
        <title>Complete Genome Sequence of Lactobacillus nenjiangensis SH-Y15, isolated from sauerkraut.</title>
        <authorList>
            <person name="Yang H."/>
        </authorList>
    </citation>
    <scope>NUCLEOTIDE SEQUENCE [LARGE SCALE GENOMIC DNA]</scope>
    <source>
        <strain evidence="11 12">SH-Y15</strain>
    </source>
</reference>
<dbReference type="UniPathway" id="UPA00142">
    <property type="reaction ID" value="UER00209"/>
</dbReference>
<dbReference type="GO" id="GO:0006750">
    <property type="term" value="P:glutathione biosynthetic process"/>
    <property type="evidence" value="ECO:0007669"/>
    <property type="project" value="UniProtKB-UniPathway"/>
</dbReference>
<dbReference type="PANTHER" id="PTHR38761">
    <property type="entry name" value="GLUTAMATE--CYSTEINE LIGASE"/>
    <property type="match status" value="1"/>
</dbReference>
<dbReference type="Proteomes" id="UP000325295">
    <property type="component" value="Chromosome"/>
</dbReference>
<organism evidence="11 12">
    <name type="scientific">Paucilactobacillus nenjiangensis</name>
    <dbReference type="NCBI Taxonomy" id="1296540"/>
    <lineage>
        <taxon>Bacteria</taxon>
        <taxon>Bacillati</taxon>
        <taxon>Bacillota</taxon>
        <taxon>Bacilli</taxon>
        <taxon>Lactobacillales</taxon>
        <taxon>Lactobacillaceae</taxon>
        <taxon>Paucilactobacillus</taxon>
    </lineage>
</organism>
<dbReference type="AlphaFoldDB" id="A0A5P1X473"/>
<evidence type="ECO:0000256" key="3">
    <source>
        <dbReference type="ARBA" id="ARBA00022598"/>
    </source>
</evidence>
<sequence length="499" mass="57971">MSENVGEKIKQLGLTNKLFEGFFGLEQEEHRVTADGRISRYPYPTKFGSRKNHPYLQSDFTDSMLELITEPTKGGREAVKNLKMLQQIVNAQLHDDERIWPLSMPPKLEEDDEEFIHQDFHRDWYQDYRDYLEQKYGAKYEIIAGSHVNFSVNDTLLYQLYQADNGENFESVADLRNHMYFKLSQYFVLYRWFFTYLYGASPITENPLEHLPADLEFPVRSLRNSSLGYANRENETITYDSLTEQTAQLKQFVADGTFYSTQEFYGPVRLKGMTHDDDIDEMLEEGVTYLEFRSFDLDPFSRSGVSDDTLDMLELLMGYCLVSGVPTDIKEQLRHAADKNEEVALQNPLEQPEWLVEEANQLLDNLAAFVEEYDAPKKYSFAIEIARKRVRNPALTISGQLLARIEDDSLEAFGLKIANDRYQKLHALELPLEVISKEYSVVAQELIKAAILLGIRVKLFNGIKLTHGSHHEWFENHPRLEFPNGARDYLLKMFPEIKE</sequence>
<gene>
    <name evidence="11" type="ORF">F0161_03890</name>
</gene>
<evidence type="ECO:0000256" key="2">
    <source>
        <dbReference type="ARBA" id="ARBA00012220"/>
    </source>
</evidence>
<evidence type="ECO:0000256" key="6">
    <source>
        <dbReference type="ARBA" id="ARBA00022840"/>
    </source>
</evidence>
<dbReference type="GO" id="GO:0005829">
    <property type="term" value="C:cytosol"/>
    <property type="evidence" value="ECO:0007669"/>
    <property type="project" value="TreeGrafter"/>
</dbReference>
<name>A0A5P1X473_9LACO</name>
<dbReference type="SUPFAM" id="SSF55931">
    <property type="entry name" value="Glutamine synthetase/guanido kinase"/>
    <property type="match status" value="1"/>
</dbReference>
<evidence type="ECO:0000313" key="11">
    <source>
        <dbReference type="EMBL" id="QER67098.1"/>
    </source>
</evidence>
<keyword evidence="4 8" id="KW-0317">Glutathione biosynthesis</keyword>
<dbReference type="InterPro" id="IPR006334">
    <property type="entry name" value="Glut_cys_ligase"/>
</dbReference>
<dbReference type="PANTHER" id="PTHR38761:SF1">
    <property type="entry name" value="GLUTAMATE--CYSTEINE LIGASE"/>
    <property type="match status" value="1"/>
</dbReference>
<dbReference type="Gene3D" id="3.30.590.20">
    <property type="match status" value="1"/>
</dbReference>
<evidence type="ECO:0000313" key="12">
    <source>
        <dbReference type="Proteomes" id="UP000325295"/>
    </source>
</evidence>
<evidence type="ECO:0000256" key="5">
    <source>
        <dbReference type="ARBA" id="ARBA00022741"/>
    </source>
</evidence>
<proteinExistence type="inferred from homology"/>
<protein>
    <recommendedName>
        <fullName evidence="2 9">Glutamate--cysteine ligase</fullName>
        <ecNumber evidence="2 9">6.3.2.2</ecNumber>
    </recommendedName>
</protein>
<dbReference type="GO" id="GO:0005524">
    <property type="term" value="F:ATP binding"/>
    <property type="evidence" value="ECO:0007669"/>
    <property type="project" value="UniProtKB-KW"/>
</dbReference>
<dbReference type="KEGG" id="lnn:F0161_03890"/>
<evidence type="ECO:0000259" key="10">
    <source>
        <dbReference type="Pfam" id="PF04262"/>
    </source>
</evidence>
<evidence type="ECO:0000256" key="8">
    <source>
        <dbReference type="RuleBase" id="RU003544"/>
    </source>
</evidence>
<dbReference type="InterPro" id="IPR014746">
    <property type="entry name" value="Gln_synth/guanido_kin_cat_dom"/>
</dbReference>
<dbReference type="InterPro" id="IPR007370">
    <property type="entry name" value="Glu_cys_ligase"/>
</dbReference>
<dbReference type="EMBL" id="CP043939">
    <property type="protein sequence ID" value="QER67098.1"/>
    <property type="molecule type" value="Genomic_DNA"/>
</dbReference>
<evidence type="ECO:0000256" key="1">
    <source>
        <dbReference type="ARBA" id="ARBA00005006"/>
    </source>
</evidence>